<dbReference type="Pfam" id="PF03816">
    <property type="entry name" value="LytR_cpsA_psr"/>
    <property type="match status" value="1"/>
</dbReference>
<dbReference type="AlphaFoldDB" id="Q1AVS6"/>
<protein>
    <submittedName>
        <fullName evidence="4">Cell envelope-related transcriptional attenuator</fullName>
    </submittedName>
</protein>
<dbReference type="HOGENOM" id="CLU_016455_0_2_11"/>
<dbReference type="eggNOG" id="COG1316">
    <property type="taxonomic scope" value="Bacteria"/>
</dbReference>
<dbReference type="Proteomes" id="UP000006637">
    <property type="component" value="Chromosome"/>
</dbReference>
<comment type="similarity">
    <text evidence="1">Belongs to the LytR/CpsA/Psr (LCP) family.</text>
</comment>
<proteinExistence type="inferred from homology"/>
<organism evidence="4 5">
    <name type="scientific">Rubrobacter xylanophilus (strain DSM 9941 / JCM 11954 / NBRC 16129 / PRD-1)</name>
    <dbReference type="NCBI Taxonomy" id="266117"/>
    <lineage>
        <taxon>Bacteria</taxon>
        <taxon>Bacillati</taxon>
        <taxon>Actinomycetota</taxon>
        <taxon>Rubrobacteria</taxon>
        <taxon>Rubrobacterales</taxon>
        <taxon>Rubrobacteraceae</taxon>
        <taxon>Rubrobacter</taxon>
    </lineage>
</organism>
<sequence length="328" mass="35268">MPPASPPITLPGMRDFGRYTARPSSTGGRRGRRLLFLGSLLLACALGVAVAAGSGRPGEEVSGRAGVSGDPRELARKGPPGSGPVDVLVLGVDRRPGGAAEGGGVRADTIMLVRFFPGSGDINLLSVPRDLFVEVRPGERDRINAAYAYGGARLAVAAVERYTGVEVDHHAVVDFRGFVEVVDALGGVTVRVDEELPPGWRIGRGLQHLDGRRALLYARYRSTPGGDLDRIRRQQELLAALRSRALRWESLARLPEVVSVARRHVRTDLSAADALALARTLLRHGRDATMTSRRLAGTPETLPDGRQVLLPDEEENRRVLRSFLAPPG</sequence>
<reference evidence="4 5" key="1">
    <citation type="submission" date="2006-06" db="EMBL/GenBank/DDBJ databases">
        <title>Complete sequence of Rubrobacter xylanophilus DSM 9941.</title>
        <authorList>
            <consortium name="US DOE Joint Genome Institute"/>
            <person name="Copeland A."/>
            <person name="Lucas S."/>
            <person name="Lapidus A."/>
            <person name="Barry K."/>
            <person name="Detter J.C."/>
            <person name="Glavina del Rio T."/>
            <person name="Hammon N."/>
            <person name="Israni S."/>
            <person name="Dalin E."/>
            <person name="Tice H."/>
            <person name="Pitluck S."/>
            <person name="Munk A.C."/>
            <person name="Brettin T."/>
            <person name="Bruce D."/>
            <person name="Han C."/>
            <person name="Tapia R."/>
            <person name="Gilna P."/>
            <person name="Schmutz J."/>
            <person name="Larimer F."/>
            <person name="Land M."/>
            <person name="Hauser L."/>
            <person name="Kyrpides N."/>
            <person name="Lykidis A."/>
            <person name="da Costa M.S."/>
            <person name="Rainey F.A."/>
            <person name="Empadinhas N."/>
            <person name="Jolivet E."/>
            <person name="Battista J.R."/>
            <person name="Richardson P."/>
        </authorList>
    </citation>
    <scope>NUCLEOTIDE SEQUENCE [LARGE SCALE GENOMIC DNA]</scope>
    <source>
        <strain evidence="5">DSM 9941 / NBRC 16129 / PRD-1</strain>
    </source>
</reference>
<evidence type="ECO:0000256" key="2">
    <source>
        <dbReference type="SAM" id="MobiDB-lite"/>
    </source>
</evidence>
<dbReference type="PANTHER" id="PTHR33392:SF6">
    <property type="entry name" value="POLYISOPRENYL-TEICHOIC ACID--PEPTIDOGLYCAN TEICHOIC ACID TRANSFERASE TAGU"/>
    <property type="match status" value="1"/>
</dbReference>
<dbReference type="Gene3D" id="3.40.630.190">
    <property type="entry name" value="LCP protein"/>
    <property type="match status" value="1"/>
</dbReference>
<evidence type="ECO:0000313" key="4">
    <source>
        <dbReference type="EMBL" id="ABG04502.1"/>
    </source>
</evidence>
<dbReference type="EMBL" id="CP000386">
    <property type="protein sequence ID" value="ABG04502.1"/>
    <property type="molecule type" value="Genomic_DNA"/>
</dbReference>
<feature type="region of interest" description="Disordered" evidence="2">
    <location>
        <begin position="1"/>
        <end position="28"/>
    </location>
</feature>
<evidence type="ECO:0000259" key="3">
    <source>
        <dbReference type="Pfam" id="PF03816"/>
    </source>
</evidence>
<dbReference type="InterPro" id="IPR004474">
    <property type="entry name" value="LytR_CpsA_psr"/>
</dbReference>
<dbReference type="PANTHER" id="PTHR33392">
    <property type="entry name" value="POLYISOPRENYL-TEICHOIC ACID--PEPTIDOGLYCAN TEICHOIC ACID TRANSFERASE TAGU"/>
    <property type="match status" value="1"/>
</dbReference>
<name>Q1AVS6_RUBXD</name>
<accession>Q1AVS6</accession>
<dbReference type="STRING" id="266117.Rxyl_1540"/>
<dbReference type="NCBIfam" id="TIGR00350">
    <property type="entry name" value="lytR_cpsA_psr"/>
    <property type="match status" value="1"/>
</dbReference>
<feature type="region of interest" description="Disordered" evidence="2">
    <location>
        <begin position="53"/>
        <end position="82"/>
    </location>
</feature>
<feature type="domain" description="Cell envelope-related transcriptional attenuator" evidence="3">
    <location>
        <begin position="106"/>
        <end position="245"/>
    </location>
</feature>
<dbReference type="KEGG" id="rxy:Rxyl_1540"/>
<evidence type="ECO:0000313" key="5">
    <source>
        <dbReference type="Proteomes" id="UP000006637"/>
    </source>
</evidence>
<dbReference type="InterPro" id="IPR050922">
    <property type="entry name" value="LytR/CpsA/Psr_CW_biosynth"/>
</dbReference>
<evidence type="ECO:0000256" key="1">
    <source>
        <dbReference type="ARBA" id="ARBA00006068"/>
    </source>
</evidence>
<keyword evidence="5" id="KW-1185">Reference proteome</keyword>
<gene>
    <name evidence="4" type="ordered locus">Rxyl_1540</name>
</gene>